<dbReference type="EMBL" id="BOPG01000037">
    <property type="protein sequence ID" value="GIJ58541.1"/>
    <property type="molecule type" value="Genomic_DNA"/>
</dbReference>
<dbReference type="Gene3D" id="3.30.70.100">
    <property type="match status" value="1"/>
</dbReference>
<gene>
    <name evidence="2" type="ORF">Vau01_060570</name>
</gene>
<feature type="domain" description="EthD" evidence="1">
    <location>
        <begin position="12"/>
        <end position="80"/>
    </location>
</feature>
<evidence type="ECO:0000313" key="3">
    <source>
        <dbReference type="Proteomes" id="UP000612585"/>
    </source>
</evidence>
<protein>
    <recommendedName>
        <fullName evidence="1">EthD domain-containing protein</fullName>
    </recommendedName>
</protein>
<dbReference type="AlphaFoldDB" id="A0A8J4E230"/>
<organism evidence="2 3">
    <name type="scientific">Virgisporangium aurantiacum</name>
    <dbReference type="NCBI Taxonomy" id="175570"/>
    <lineage>
        <taxon>Bacteria</taxon>
        <taxon>Bacillati</taxon>
        <taxon>Actinomycetota</taxon>
        <taxon>Actinomycetes</taxon>
        <taxon>Micromonosporales</taxon>
        <taxon>Micromonosporaceae</taxon>
        <taxon>Virgisporangium</taxon>
    </lineage>
</organism>
<reference evidence="2" key="1">
    <citation type="submission" date="2021-01" db="EMBL/GenBank/DDBJ databases">
        <title>Whole genome shotgun sequence of Virgisporangium aurantiacum NBRC 16421.</title>
        <authorList>
            <person name="Komaki H."/>
            <person name="Tamura T."/>
        </authorList>
    </citation>
    <scope>NUCLEOTIDE SEQUENCE</scope>
    <source>
        <strain evidence="2">NBRC 16421</strain>
    </source>
</reference>
<dbReference type="RefSeq" id="WP_203999473.1">
    <property type="nucleotide sequence ID" value="NZ_BOPG01000037.1"/>
</dbReference>
<dbReference type="SUPFAM" id="SSF54909">
    <property type="entry name" value="Dimeric alpha+beta barrel"/>
    <property type="match status" value="1"/>
</dbReference>
<keyword evidence="3" id="KW-1185">Reference proteome</keyword>
<proteinExistence type="predicted"/>
<dbReference type="NCBIfam" id="TIGR02118">
    <property type="entry name" value="EthD family reductase"/>
    <property type="match status" value="1"/>
</dbReference>
<dbReference type="GO" id="GO:0016491">
    <property type="term" value="F:oxidoreductase activity"/>
    <property type="evidence" value="ECO:0007669"/>
    <property type="project" value="InterPro"/>
</dbReference>
<evidence type="ECO:0000259" key="1">
    <source>
        <dbReference type="Pfam" id="PF07110"/>
    </source>
</evidence>
<dbReference type="Proteomes" id="UP000612585">
    <property type="component" value="Unassembled WGS sequence"/>
</dbReference>
<dbReference type="InterPro" id="IPR011008">
    <property type="entry name" value="Dimeric_a/b-barrel"/>
</dbReference>
<accession>A0A8J4E230</accession>
<sequence>MIKLISLLKRADGLSKEDFAKWVAEDHFEFAKNLPGLRKYTVNVAVAEDAAFDAVNEMWFDDEDARAAAFASDAGKAAAGDAGAHTSSRVHVLSVEHELIT</sequence>
<evidence type="ECO:0000313" key="2">
    <source>
        <dbReference type="EMBL" id="GIJ58541.1"/>
    </source>
</evidence>
<dbReference type="Pfam" id="PF07110">
    <property type="entry name" value="EthD"/>
    <property type="match status" value="1"/>
</dbReference>
<dbReference type="InterPro" id="IPR009799">
    <property type="entry name" value="EthD_dom"/>
</dbReference>
<name>A0A8J4E230_9ACTN</name>
<comment type="caution">
    <text evidence="2">The sequence shown here is derived from an EMBL/GenBank/DDBJ whole genome shotgun (WGS) entry which is preliminary data.</text>
</comment>